<comment type="caution">
    <text evidence="1">The sequence shown here is derived from an EMBL/GenBank/DDBJ whole genome shotgun (WGS) entry which is preliminary data.</text>
</comment>
<sequence length="213" mass="24681">MEGPAWAIALQRSFNTNRILEQSSILSIATLHNGAPSIYPIRFQSFYSPTSFTIHLDTRSILCGDLQNPVCQILWYLPLTNEIFKFDCPILNFLPSHHEYRVNEWKKLKQKEKNAYCGLPPDTYKESEGSRLEYDINNFNAQNAEEVSEHFEVLIVTPINVDHTVYLDKSAIGNTRKTYESLPQPDAVSKRWVHRKHDHVWVAREMNIPAPRP</sequence>
<evidence type="ECO:0000313" key="2">
    <source>
        <dbReference type="Proteomes" id="UP001162131"/>
    </source>
</evidence>
<protein>
    <submittedName>
        <fullName evidence="1">Uncharacterized protein</fullName>
    </submittedName>
</protein>
<dbReference type="Gene3D" id="2.30.110.10">
    <property type="entry name" value="Electron Transport, Fmn-binding Protein, Chain A"/>
    <property type="match status" value="1"/>
</dbReference>
<gene>
    <name evidence="1" type="ORF">BSTOLATCC_MIC16654</name>
</gene>
<accession>A0AAU9IZ15</accession>
<dbReference type="InterPro" id="IPR012349">
    <property type="entry name" value="Split_barrel_FMN-bd"/>
</dbReference>
<evidence type="ECO:0000313" key="1">
    <source>
        <dbReference type="EMBL" id="CAG9316545.1"/>
    </source>
</evidence>
<dbReference type="AlphaFoldDB" id="A0AAU9IZ15"/>
<reference evidence="1" key="1">
    <citation type="submission" date="2021-09" db="EMBL/GenBank/DDBJ databases">
        <authorList>
            <consortium name="AG Swart"/>
            <person name="Singh M."/>
            <person name="Singh A."/>
            <person name="Seah K."/>
            <person name="Emmerich C."/>
        </authorList>
    </citation>
    <scope>NUCLEOTIDE SEQUENCE</scope>
    <source>
        <strain evidence="1">ATCC30299</strain>
    </source>
</reference>
<dbReference type="Proteomes" id="UP001162131">
    <property type="component" value="Unassembled WGS sequence"/>
</dbReference>
<dbReference type="EMBL" id="CAJZBQ010000016">
    <property type="protein sequence ID" value="CAG9316545.1"/>
    <property type="molecule type" value="Genomic_DNA"/>
</dbReference>
<organism evidence="1 2">
    <name type="scientific">Blepharisma stoltei</name>
    <dbReference type="NCBI Taxonomy" id="1481888"/>
    <lineage>
        <taxon>Eukaryota</taxon>
        <taxon>Sar</taxon>
        <taxon>Alveolata</taxon>
        <taxon>Ciliophora</taxon>
        <taxon>Postciliodesmatophora</taxon>
        <taxon>Heterotrichea</taxon>
        <taxon>Heterotrichida</taxon>
        <taxon>Blepharismidae</taxon>
        <taxon>Blepharisma</taxon>
    </lineage>
</organism>
<proteinExistence type="predicted"/>
<name>A0AAU9IZ15_9CILI</name>
<keyword evidence="2" id="KW-1185">Reference proteome</keyword>